<evidence type="ECO:0000313" key="11">
    <source>
        <dbReference type="Proteomes" id="UP000030759"/>
    </source>
</evidence>
<evidence type="ECO:0000256" key="4">
    <source>
        <dbReference type="ARBA" id="ARBA00023125"/>
    </source>
</evidence>
<dbReference type="InterPro" id="IPR009581">
    <property type="entry name" value="FAM20_C"/>
</dbReference>
<dbReference type="GO" id="GO:0005634">
    <property type="term" value="C:nucleus"/>
    <property type="evidence" value="ECO:0007669"/>
    <property type="project" value="UniProtKB-SubCell"/>
</dbReference>
<dbReference type="GO" id="GO:0005794">
    <property type="term" value="C:Golgi apparatus"/>
    <property type="evidence" value="ECO:0007669"/>
    <property type="project" value="UniProtKB-SubCell"/>
</dbReference>
<reference evidence="11" key="1">
    <citation type="journal article" date="2013" name="Nat. Biotechnol.">
        <title>Chinese hamster genome sequenced from sorted chromosomes.</title>
        <authorList>
            <person name="Brinkrolf K."/>
            <person name="Rupp O."/>
            <person name="Laux H."/>
            <person name="Kollin F."/>
            <person name="Ernst W."/>
            <person name="Linke B."/>
            <person name="Kofler R."/>
            <person name="Romand S."/>
            <person name="Hesse F."/>
            <person name="Budach W.E."/>
            <person name="Galosy S."/>
            <person name="Muller D."/>
            <person name="Noll T."/>
            <person name="Wienberg J."/>
            <person name="Jostock T."/>
            <person name="Leonard M."/>
            <person name="Grillari J."/>
            <person name="Tauch A."/>
            <person name="Goesmann A."/>
            <person name="Helk B."/>
            <person name="Mott J.E."/>
            <person name="Puhler A."/>
            <person name="Borth N."/>
        </authorList>
    </citation>
    <scope>NUCLEOTIDE SEQUENCE [LARGE SCALE GENOMIC DNA]</scope>
    <source>
        <strain evidence="11">17A/GY</strain>
    </source>
</reference>
<dbReference type="Pfam" id="PF06702">
    <property type="entry name" value="Fam20C"/>
    <property type="match status" value="1"/>
</dbReference>
<evidence type="ECO:0000256" key="6">
    <source>
        <dbReference type="ARBA" id="ARBA00023180"/>
    </source>
</evidence>
<keyword evidence="4 7" id="KW-0238">DNA-binding</keyword>
<feature type="region of interest" description="Disordered" evidence="8">
    <location>
        <begin position="221"/>
        <end position="251"/>
    </location>
</feature>
<dbReference type="Proteomes" id="UP000030759">
    <property type="component" value="Unassembled WGS sequence"/>
</dbReference>
<gene>
    <name evidence="10" type="ORF">H671_4g13328</name>
</gene>
<evidence type="ECO:0000256" key="1">
    <source>
        <dbReference type="ARBA" id="ARBA00004555"/>
    </source>
</evidence>
<comment type="similarity">
    <text evidence="2">Belongs to the FAM20 family.</text>
</comment>
<keyword evidence="6" id="KW-0325">Glycoprotein</keyword>
<evidence type="ECO:0000256" key="2">
    <source>
        <dbReference type="ARBA" id="ARBA00006557"/>
    </source>
</evidence>
<evidence type="ECO:0000256" key="7">
    <source>
        <dbReference type="PROSITE-ProRule" id="PRU00089"/>
    </source>
</evidence>
<keyword evidence="3" id="KW-0333">Golgi apparatus</keyword>
<evidence type="ECO:0000256" key="3">
    <source>
        <dbReference type="ARBA" id="ARBA00023034"/>
    </source>
</evidence>
<name>A0A061I1V8_CRIGR</name>
<dbReference type="PANTHER" id="PTHR12450:SF11">
    <property type="entry name" value="EXTRACELLULAR SERINE_THREONINE PROTEIN KINASE FAM20C"/>
    <property type="match status" value="1"/>
</dbReference>
<dbReference type="InterPro" id="IPR001766">
    <property type="entry name" value="Fork_head_dom"/>
</dbReference>
<feature type="region of interest" description="Disordered" evidence="8">
    <location>
        <begin position="162"/>
        <end position="204"/>
    </location>
</feature>
<evidence type="ECO:0000313" key="10">
    <source>
        <dbReference type="EMBL" id="ERE74566.1"/>
    </source>
</evidence>
<dbReference type="EMBL" id="KE675927">
    <property type="protein sequence ID" value="ERE74566.1"/>
    <property type="molecule type" value="Genomic_DNA"/>
</dbReference>
<dbReference type="PROSITE" id="PS50039">
    <property type="entry name" value="FORK_HEAD_3"/>
    <property type="match status" value="1"/>
</dbReference>
<accession>A0A061I1V8</accession>
<evidence type="ECO:0000259" key="9">
    <source>
        <dbReference type="PROSITE" id="PS50039"/>
    </source>
</evidence>
<dbReference type="PANTHER" id="PTHR12450">
    <property type="entry name" value="DENTIN MATRIX PROTEIN 4 PROTEIN FAM20"/>
    <property type="match status" value="1"/>
</dbReference>
<feature type="domain" description="Fork-head" evidence="9">
    <location>
        <begin position="61"/>
        <end position="165"/>
    </location>
</feature>
<proteinExistence type="inferred from homology"/>
<dbReference type="GO" id="GO:0043565">
    <property type="term" value="F:sequence-specific DNA binding"/>
    <property type="evidence" value="ECO:0007669"/>
    <property type="project" value="InterPro"/>
</dbReference>
<dbReference type="InterPro" id="IPR024869">
    <property type="entry name" value="FAM20"/>
</dbReference>
<keyword evidence="7" id="KW-0539">Nucleus</keyword>
<dbReference type="GO" id="GO:0004674">
    <property type="term" value="F:protein serine/threonine kinase activity"/>
    <property type="evidence" value="ECO:0007669"/>
    <property type="project" value="TreeGrafter"/>
</dbReference>
<evidence type="ECO:0000256" key="8">
    <source>
        <dbReference type="SAM" id="MobiDB-lite"/>
    </source>
</evidence>
<keyword evidence="5" id="KW-1015">Disulfide bond</keyword>
<feature type="DNA-binding region" description="Fork-head" evidence="7">
    <location>
        <begin position="61"/>
        <end position="165"/>
    </location>
</feature>
<dbReference type="GO" id="GO:0003700">
    <property type="term" value="F:DNA-binding transcription factor activity"/>
    <property type="evidence" value="ECO:0007669"/>
    <property type="project" value="InterPro"/>
</dbReference>
<dbReference type="AlphaFoldDB" id="A0A061I1V8"/>
<comment type="subcellular location">
    <subcellularLocation>
        <location evidence="1">Golgi apparatus</location>
    </subcellularLocation>
    <subcellularLocation>
        <location evidence="7">Nucleus</location>
    </subcellularLocation>
</comment>
<dbReference type="GO" id="GO:0070166">
    <property type="term" value="P:enamel mineralization"/>
    <property type="evidence" value="ECO:0007669"/>
    <property type="project" value="TreeGrafter"/>
</dbReference>
<sequence length="251" mass="28176">IRRSTYLRLQLLAKEEHKLSLLMAESLQHDKVAPVLYQLHLEALDRRLRIVLQAIRDCVEKDGLSSVVEDDLAIEHRASTERNLMIIQLHFYIFMVFTALSYCTGPCNDPNIAVSQETLAAAAQCPKVPRTEGHDKGKGNYWTFAGGCESLLDLFENGNFRRRRRRRGPKREGTQGPLEPAAPGSPGPDNAQAPDRGARVSPATHRDIKFSIDYILSSPDPFPALRSPCHSQEVRWDNPQTSVELVGPDRN</sequence>
<organism evidence="10 11">
    <name type="scientific">Cricetulus griseus</name>
    <name type="common">Chinese hamster</name>
    <name type="synonym">Cricetulus barabensis griseus</name>
    <dbReference type="NCBI Taxonomy" id="10029"/>
    <lineage>
        <taxon>Eukaryota</taxon>
        <taxon>Metazoa</taxon>
        <taxon>Chordata</taxon>
        <taxon>Craniata</taxon>
        <taxon>Vertebrata</taxon>
        <taxon>Euteleostomi</taxon>
        <taxon>Mammalia</taxon>
        <taxon>Eutheria</taxon>
        <taxon>Euarchontoglires</taxon>
        <taxon>Glires</taxon>
        <taxon>Rodentia</taxon>
        <taxon>Myomorpha</taxon>
        <taxon>Muroidea</taxon>
        <taxon>Cricetidae</taxon>
        <taxon>Cricetinae</taxon>
        <taxon>Cricetulus</taxon>
    </lineage>
</organism>
<evidence type="ECO:0000256" key="5">
    <source>
        <dbReference type="ARBA" id="ARBA00023157"/>
    </source>
</evidence>
<protein>
    <submittedName>
        <fullName evidence="10">Forkhead box protein I2-like protein</fullName>
    </submittedName>
</protein>
<feature type="non-terminal residue" evidence="10">
    <location>
        <position position="1"/>
    </location>
</feature>